<dbReference type="OrthoDB" id="9767616at2"/>
<evidence type="ECO:0000313" key="2">
    <source>
        <dbReference type="EMBL" id="AVM42578.1"/>
    </source>
</evidence>
<dbReference type="InterPro" id="IPR045760">
    <property type="entry name" value="DAP_DH_C"/>
</dbReference>
<dbReference type="Pfam" id="PF19328">
    <property type="entry name" value="DAP_DH_C"/>
    <property type="match status" value="1"/>
</dbReference>
<evidence type="ECO:0000313" key="3">
    <source>
        <dbReference type="Proteomes" id="UP000237947"/>
    </source>
</evidence>
<dbReference type="Gene3D" id="3.40.50.720">
    <property type="entry name" value="NAD(P)-binding Rossmann-like Domain"/>
    <property type="match status" value="1"/>
</dbReference>
<dbReference type="Proteomes" id="UP000237947">
    <property type="component" value="Chromosome"/>
</dbReference>
<dbReference type="SUPFAM" id="SSF51735">
    <property type="entry name" value="NAD(P)-binding Rossmann-fold domains"/>
    <property type="match status" value="1"/>
</dbReference>
<dbReference type="CDD" id="cd24146">
    <property type="entry name" value="nat-AmDH_N_like"/>
    <property type="match status" value="1"/>
</dbReference>
<dbReference type="RefSeq" id="WP_106012534.1">
    <property type="nucleotide sequence ID" value="NZ_CP027226.1"/>
</dbReference>
<name>A0A2S0KNI6_9FIRM</name>
<dbReference type="KEGG" id="fsa:C5Q98_04800"/>
<dbReference type="AlphaFoldDB" id="A0A2S0KNI6"/>
<dbReference type="InterPro" id="IPR036291">
    <property type="entry name" value="NAD(P)-bd_dom_sf"/>
</dbReference>
<gene>
    <name evidence="2" type="ORF">C5Q98_04800</name>
</gene>
<dbReference type="EMBL" id="CP027226">
    <property type="protein sequence ID" value="AVM42578.1"/>
    <property type="molecule type" value="Genomic_DNA"/>
</dbReference>
<reference evidence="3" key="1">
    <citation type="submission" date="2018-02" db="EMBL/GenBank/DDBJ databases">
        <authorList>
            <person name="Holder M.E."/>
            <person name="Ajami N.J."/>
            <person name="Petrosino J.F."/>
        </authorList>
    </citation>
    <scope>NUCLEOTIDE SEQUENCE [LARGE SCALE GENOMIC DNA]</scope>
    <source>
        <strain evidence="3">CCUG 47711</strain>
    </source>
</reference>
<sequence>MDRKIKVVQFGCGKMSKYLMRYVQEKGAELVGAFDMNPALVGKDVSEITGGAETGIKIQSAADFDSALKELKPDVCVVATRSTVEEISDAFRTCAKNSVNAISTCEEAIYPWNSSAELTAELDKLAKDHNVTLSGSGYPDMYWGVMVDTIAGSLHTLNKIKGVSSYNVEDYGIALAEGHGAGLSIEEFENQIGQYNDLGYEETLEAINEGKVVPSYMWNQNGWLCDRFGLTIKSQTQKCVPVTHPGDLESSTLGLTVKAGYATGMEAIVTTETEEGITIETHNLGYVYGPEDFDMNTWTFEGEPDVEVVVDKPDTVKLTCANLINRIPALIDAEAGYVTTDKLPNNRYIVKDMHEYVKNK</sequence>
<protein>
    <submittedName>
        <fullName evidence="2">Dihydrodipicolinate reductase</fullName>
    </submittedName>
</protein>
<evidence type="ECO:0000259" key="1">
    <source>
        <dbReference type="Pfam" id="PF19328"/>
    </source>
</evidence>
<organism evidence="2 3">
    <name type="scientific">Fastidiosipila sanguinis</name>
    <dbReference type="NCBI Taxonomy" id="236753"/>
    <lineage>
        <taxon>Bacteria</taxon>
        <taxon>Bacillati</taxon>
        <taxon>Bacillota</taxon>
        <taxon>Clostridia</taxon>
        <taxon>Eubacteriales</taxon>
        <taxon>Oscillospiraceae</taxon>
        <taxon>Fastidiosipila</taxon>
    </lineage>
</organism>
<proteinExistence type="predicted"/>
<accession>A0A2S0KNI6</accession>
<feature type="domain" description="2,4-diaminopentanoate dehydrogenase C-terminal" evidence="1">
    <location>
        <begin position="146"/>
        <end position="358"/>
    </location>
</feature>
<keyword evidence="3" id="KW-1185">Reference proteome</keyword>